<name>A0A8J1XYK2_OWEFU</name>
<sequence length="349" mass="39779">MEHMFRVIVMTTILTGGRTVETSDQSDMSEPYYVMEYISDGQFNSSSFGTLAKYARINSTSAWLPRDINPITTTEWIQVDLGKTMCIYGIVTKGRHDQQQWTTVYKLHYRKDGDINFLTLKDDGKEKLLSANRDQDTAVGRNFTKPFDARFIRLYPKCWDNYAAIRFDLLVSNNICPSDTMCEKYPSFIPSSSSAMIIGLIIGMVLFMIISIILLILLIFSYRELSRCKYATEAVQLHHTGNNNKREVNQGVSMPLLTSNMYQKTEPKDMYAQVDVKTKRPKSDTIHPKTDDAGYSIIADCKDTTPPDVYHTPADVGVHNIEKKENMDVPDGIKMYTNEIYKESPSIEA</sequence>
<dbReference type="Gene3D" id="2.60.120.260">
    <property type="entry name" value="Galactose-binding domain-like"/>
    <property type="match status" value="1"/>
</dbReference>
<dbReference type="SMART" id="SM00231">
    <property type="entry name" value="FA58C"/>
    <property type="match status" value="1"/>
</dbReference>
<proteinExistence type="predicted"/>
<dbReference type="EMBL" id="CAIIXF020000009">
    <property type="protein sequence ID" value="CAH1794661.1"/>
    <property type="molecule type" value="Genomic_DNA"/>
</dbReference>
<protein>
    <submittedName>
        <fullName evidence="1">Uncharacterized protein</fullName>
    </submittedName>
</protein>
<dbReference type="CDD" id="cd00057">
    <property type="entry name" value="FA58C"/>
    <property type="match status" value="1"/>
</dbReference>
<dbReference type="InterPro" id="IPR008979">
    <property type="entry name" value="Galactose-bd-like_sf"/>
</dbReference>
<dbReference type="OrthoDB" id="5960099at2759"/>
<dbReference type="PROSITE" id="PS01285">
    <property type="entry name" value="FA58C_1"/>
    <property type="match status" value="1"/>
</dbReference>
<gene>
    <name evidence="1" type="ORF">OFUS_LOCUS19324</name>
</gene>
<dbReference type="PANTHER" id="PTHR24543:SF325">
    <property type="entry name" value="F5_8 TYPE C DOMAIN-CONTAINING PROTEIN"/>
    <property type="match status" value="1"/>
</dbReference>
<reference evidence="1" key="1">
    <citation type="submission" date="2022-03" db="EMBL/GenBank/DDBJ databases">
        <authorList>
            <person name="Martin C."/>
        </authorList>
    </citation>
    <scope>NUCLEOTIDE SEQUENCE</scope>
</reference>
<accession>A0A8J1XYK2</accession>
<dbReference type="Pfam" id="PF00754">
    <property type="entry name" value="F5_F8_type_C"/>
    <property type="match status" value="1"/>
</dbReference>
<organism evidence="1 2">
    <name type="scientific">Owenia fusiformis</name>
    <name type="common">Polychaete worm</name>
    <dbReference type="NCBI Taxonomy" id="6347"/>
    <lineage>
        <taxon>Eukaryota</taxon>
        <taxon>Metazoa</taxon>
        <taxon>Spiralia</taxon>
        <taxon>Lophotrochozoa</taxon>
        <taxon>Annelida</taxon>
        <taxon>Polychaeta</taxon>
        <taxon>Sedentaria</taxon>
        <taxon>Canalipalpata</taxon>
        <taxon>Sabellida</taxon>
        <taxon>Oweniida</taxon>
        <taxon>Oweniidae</taxon>
        <taxon>Owenia</taxon>
    </lineage>
</organism>
<evidence type="ECO:0000313" key="1">
    <source>
        <dbReference type="EMBL" id="CAH1794661.1"/>
    </source>
</evidence>
<dbReference type="Proteomes" id="UP000749559">
    <property type="component" value="Unassembled WGS sequence"/>
</dbReference>
<dbReference type="SUPFAM" id="SSF49785">
    <property type="entry name" value="Galactose-binding domain-like"/>
    <property type="match status" value="1"/>
</dbReference>
<dbReference type="AlphaFoldDB" id="A0A8J1XYK2"/>
<dbReference type="InterPro" id="IPR000421">
    <property type="entry name" value="FA58C"/>
</dbReference>
<comment type="caution">
    <text evidence="1">The sequence shown here is derived from an EMBL/GenBank/DDBJ whole genome shotgun (WGS) entry which is preliminary data.</text>
</comment>
<keyword evidence="2" id="KW-1185">Reference proteome</keyword>
<dbReference type="PROSITE" id="PS50022">
    <property type="entry name" value="FA58C_3"/>
    <property type="match status" value="1"/>
</dbReference>
<evidence type="ECO:0000313" key="2">
    <source>
        <dbReference type="Proteomes" id="UP000749559"/>
    </source>
</evidence>
<dbReference type="PANTHER" id="PTHR24543">
    <property type="entry name" value="MULTICOPPER OXIDASE-RELATED"/>
    <property type="match status" value="1"/>
</dbReference>